<keyword evidence="2" id="KW-1185">Reference proteome</keyword>
<protein>
    <submittedName>
        <fullName evidence="1">Uncharacterized protein</fullName>
    </submittedName>
</protein>
<accession>A0AAW1XN13</accession>
<dbReference type="Proteomes" id="UP001457282">
    <property type="component" value="Unassembled WGS sequence"/>
</dbReference>
<dbReference type="EMBL" id="JBEDUW010000003">
    <property type="protein sequence ID" value="KAK9938202.1"/>
    <property type="molecule type" value="Genomic_DNA"/>
</dbReference>
<name>A0AAW1XN13_RUBAR</name>
<reference evidence="1 2" key="1">
    <citation type="journal article" date="2023" name="G3 (Bethesda)">
        <title>A chromosome-length genome assembly and annotation of blackberry (Rubus argutus, cv. 'Hillquist').</title>
        <authorList>
            <person name="Bruna T."/>
            <person name="Aryal R."/>
            <person name="Dudchenko O."/>
            <person name="Sargent D.J."/>
            <person name="Mead D."/>
            <person name="Buti M."/>
            <person name="Cavallini A."/>
            <person name="Hytonen T."/>
            <person name="Andres J."/>
            <person name="Pham M."/>
            <person name="Weisz D."/>
            <person name="Mascagni F."/>
            <person name="Usai G."/>
            <person name="Natali L."/>
            <person name="Bassil N."/>
            <person name="Fernandez G.E."/>
            <person name="Lomsadze A."/>
            <person name="Armour M."/>
            <person name="Olukolu B."/>
            <person name="Poorten T."/>
            <person name="Britton C."/>
            <person name="Davik J."/>
            <person name="Ashrafi H."/>
            <person name="Aiden E.L."/>
            <person name="Borodovsky M."/>
            <person name="Worthington M."/>
        </authorList>
    </citation>
    <scope>NUCLEOTIDE SEQUENCE [LARGE SCALE GENOMIC DNA]</scope>
    <source>
        <strain evidence="1">PI 553951</strain>
    </source>
</reference>
<comment type="caution">
    <text evidence="1">The sequence shown here is derived from an EMBL/GenBank/DDBJ whole genome shotgun (WGS) entry which is preliminary data.</text>
</comment>
<evidence type="ECO:0000313" key="2">
    <source>
        <dbReference type="Proteomes" id="UP001457282"/>
    </source>
</evidence>
<dbReference type="AlphaFoldDB" id="A0AAW1XN13"/>
<organism evidence="1 2">
    <name type="scientific">Rubus argutus</name>
    <name type="common">Southern blackberry</name>
    <dbReference type="NCBI Taxonomy" id="59490"/>
    <lineage>
        <taxon>Eukaryota</taxon>
        <taxon>Viridiplantae</taxon>
        <taxon>Streptophyta</taxon>
        <taxon>Embryophyta</taxon>
        <taxon>Tracheophyta</taxon>
        <taxon>Spermatophyta</taxon>
        <taxon>Magnoliopsida</taxon>
        <taxon>eudicotyledons</taxon>
        <taxon>Gunneridae</taxon>
        <taxon>Pentapetalae</taxon>
        <taxon>rosids</taxon>
        <taxon>fabids</taxon>
        <taxon>Rosales</taxon>
        <taxon>Rosaceae</taxon>
        <taxon>Rosoideae</taxon>
        <taxon>Rosoideae incertae sedis</taxon>
        <taxon>Rubus</taxon>
    </lineage>
</organism>
<proteinExistence type="predicted"/>
<gene>
    <name evidence="1" type="ORF">M0R45_014955</name>
</gene>
<evidence type="ECO:0000313" key="1">
    <source>
        <dbReference type="EMBL" id="KAK9938202.1"/>
    </source>
</evidence>
<sequence>MEAATANGRARDRRQNWRSCWAGLGPAAMVWLNWLKHGFDLSEAMDWVWFRDGGVRKIEHNCNCSGVMVL</sequence>